<evidence type="ECO:0000313" key="1">
    <source>
        <dbReference type="EMBL" id="AKA61408.1"/>
    </source>
</evidence>
<organism evidence="1 2">
    <name type="scientific">Staphylococcus phage Stau2</name>
    <dbReference type="NCBI Taxonomy" id="1200862"/>
    <lineage>
        <taxon>Viruses</taxon>
        <taxon>Duplodnaviria</taxon>
        <taxon>Heunggongvirae</taxon>
        <taxon>Uroviricota</taxon>
        <taxon>Caudoviricetes</taxon>
        <taxon>Herelleviridae</taxon>
        <taxon>Twortvirinae</taxon>
        <taxon>Silviavirus</taxon>
        <taxon>Silviavirus stau2</taxon>
    </lineage>
</organism>
<dbReference type="RefSeq" id="YP_009275914.1">
    <property type="nucleotide sequence ID" value="NC_030933.1"/>
</dbReference>
<dbReference type="Proteomes" id="UP000207597">
    <property type="component" value="Segment"/>
</dbReference>
<sequence length="111" mass="12747">MVIVMEEDKKKIHKYFCYLYFSDYLPSKGIVVLNHNVTSHATENGVKNYYIGNILIDNAEITVVIDLTDLQKASSMQNMLEILNKNTESCIFKSKELTTETVNTFFKGEIL</sequence>
<gene>
    <name evidence="1" type="ORF">Stau2_157</name>
</gene>
<accession>A0A0U1ZUJ1</accession>
<reference evidence="1 2" key="1">
    <citation type="journal article" date="2016" name="Virus Genes">
        <title>Genomic analysis of Staphylococcus phage Stau2 isolated from medical specimen.</title>
        <authorList>
            <person name="Hsieh S.E."/>
            <person name="Tseng Y.H."/>
            <person name="Lo H.H."/>
            <person name="Chen S.T."/>
            <person name="Wu C.N."/>
        </authorList>
    </citation>
    <scope>NUCLEOTIDE SEQUENCE [LARGE SCALE GENOMIC DNA]</scope>
</reference>
<dbReference type="KEGG" id="vg:28802370"/>
<evidence type="ECO:0000313" key="2">
    <source>
        <dbReference type="Proteomes" id="UP000207597"/>
    </source>
</evidence>
<name>A0A0U1ZUJ1_9CAUD</name>
<dbReference type="EMBL" id="KP881332">
    <property type="protein sequence ID" value="AKA61408.1"/>
    <property type="molecule type" value="Genomic_DNA"/>
</dbReference>
<proteinExistence type="predicted"/>
<protein>
    <submittedName>
        <fullName evidence="1">Uncharacterized protein</fullName>
    </submittedName>
</protein>
<dbReference type="GeneID" id="28802370"/>
<keyword evidence="2" id="KW-1185">Reference proteome</keyword>